<feature type="transmembrane region" description="Helical" evidence="1">
    <location>
        <begin position="806"/>
        <end position="827"/>
    </location>
</feature>
<evidence type="ECO:0000313" key="3">
    <source>
        <dbReference type="EMBL" id="XDS48512.1"/>
    </source>
</evidence>
<feature type="transmembrane region" description="Helical" evidence="1">
    <location>
        <begin position="769"/>
        <end position="786"/>
    </location>
</feature>
<evidence type="ECO:0000256" key="1">
    <source>
        <dbReference type="SAM" id="Phobius"/>
    </source>
</evidence>
<dbReference type="EMBL" id="CP129675">
    <property type="protein sequence ID" value="XDS46781.1"/>
    <property type="molecule type" value="Genomic_DNA"/>
</dbReference>
<feature type="transmembrane region" description="Helical" evidence="1">
    <location>
        <begin position="582"/>
        <end position="599"/>
    </location>
</feature>
<feature type="transmembrane region" description="Helical" evidence="1">
    <location>
        <begin position="170"/>
        <end position="189"/>
    </location>
</feature>
<dbReference type="EMBL" id="CP129682">
    <property type="protein sequence ID" value="XDS48512.1"/>
    <property type="molecule type" value="Genomic_DNA"/>
</dbReference>
<feature type="transmembrane region" description="Helical" evidence="1">
    <location>
        <begin position="390"/>
        <end position="410"/>
    </location>
</feature>
<feature type="transmembrane region" description="Helical" evidence="1">
    <location>
        <begin position="863"/>
        <end position="884"/>
    </location>
</feature>
<feature type="transmembrane region" description="Helical" evidence="1">
    <location>
        <begin position="556"/>
        <end position="576"/>
    </location>
</feature>
<feature type="transmembrane region" description="Helical" evidence="1">
    <location>
        <begin position="12"/>
        <end position="39"/>
    </location>
</feature>
<feature type="transmembrane region" description="Helical" evidence="1">
    <location>
        <begin position="746"/>
        <end position="763"/>
    </location>
</feature>
<evidence type="ECO:0000313" key="2">
    <source>
        <dbReference type="EMBL" id="XDS46781.1"/>
    </source>
</evidence>
<evidence type="ECO:0008006" key="4">
    <source>
        <dbReference type="Google" id="ProtNLM"/>
    </source>
</evidence>
<name>A0AB39UHT6_9BIFI</name>
<keyword evidence="1" id="KW-0472">Membrane</keyword>
<feature type="transmembrane region" description="Helical" evidence="1">
    <location>
        <begin position="532"/>
        <end position="549"/>
    </location>
</feature>
<reference evidence="3" key="1">
    <citation type="submission" date="2023-07" db="EMBL/GenBank/DDBJ databases">
        <title>Bifidobacterium aquikefiriaerophilum sp. nov. and Bifidobacterium eccum sp. nov., isolated from water kefir.</title>
        <authorList>
            <person name="Breselge S."/>
            <person name="Bellassi P."/>
            <person name="Barcenilla C."/>
            <person name="Alvarez-Ordonez A."/>
            <person name="Morelli L."/>
            <person name="Cotter P.D."/>
        </authorList>
    </citation>
    <scope>NUCLEOTIDE SEQUENCE</scope>
    <source>
        <strain evidence="3">WK013_4_14</strain>
        <strain evidence="2">WK048_4_13</strain>
    </source>
</reference>
<gene>
    <name evidence="3" type="ORF">QN216_09335</name>
    <name evidence="2" type="ORF">QN217_01130</name>
</gene>
<keyword evidence="1" id="KW-0812">Transmembrane</keyword>
<feature type="transmembrane region" description="Helical" evidence="1">
    <location>
        <begin position="196"/>
        <end position="217"/>
    </location>
</feature>
<feature type="transmembrane region" description="Helical" evidence="1">
    <location>
        <begin position="651"/>
        <end position="670"/>
    </location>
</feature>
<accession>A0AB39UHT6</accession>
<feature type="transmembrane region" description="Helical" evidence="1">
    <location>
        <begin position="606"/>
        <end position="639"/>
    </location>
</feature>
<protein>
    <recommendedName>
        <fullName evidence="4">Glycosyltransferase RgtA/B/C/D-like domain-containing protein</fullName>
    </recommendedName>
</protein>
<keyword evidence="1" id="KW-1133">Transmembrane helix</keyword>
<dbReference type="RefSeq" id="WP_369342724.1">
    <property type="nucleotide sequence ID" value="NZ_CP129675.1"/>
</dbReference>
<dbReference type="AlphaFoldDB" id="A0AB39UHT6"/>
<proteinExistence type="predicted"/>
<feature type="transmembrane region" description="Helical" evidence="1">
    <location>
        <begin position="422"/>
        <end position="442"/>
    </location>
</feature>
<organism evidence="3">
    <name type="scientific">Bifidobacterium fermentum</name>
    <dbReference type="NCBI Taxonomy" id="3059035"/>
    <lineage>
        <taxon>Bacteria</taxon>
        <taxon>Bacillati</taxon>
        <taxon>Actinomycetota</taxon>
        <taxon>Actinomycetes</taxon>
        <taxon>Bifidobacteriales</taxon>
        <taxon>Bifidobacteriaceae</taxon>
        <taxon>Bifidobacterium</taxon>
    </lineage>
</organism>
<sequence length="896" mass="98718">MSFKTAAKDGAAWISHHAIASVSMLFIFLSTVVCLIQLAPINTYYVVTLSDTAQAGETVTFAFDANPGYTESAVQSADIIFKPQAEAKLRVDPVNLDSKSLRISIPGDNVTMEKFSSVVSVNGTVLYQNAAINGSDISHVAEGSQRTYQLTEAQLSSIHSQAGLKSEVKLMLLAVLIFIYIAAIMRLTALRGMKRLHFIVTMLASALTLGFIANALLVKQPIEIQQSVTSSSPTSIQQSAAFSATQSFDPVDDVSQITLPVSITGDVDPNDSTNANYSSVYESNQEFHDSYEITVVQGSSHTMLFKGRVTPSMLDSELSSITIALHASPRDGPLEITLSKNAETTVPTLQFQTYPSVTNASYTRPASVQGLQYGSSVYLAVNASYQGFDYRTLIALLVLGFCVLLILNLWCSRRARLRLSRALPVTNYLVLLGYAIMQQPIYAKYVQGFPDELAHISHVAYLQQHGGLIPDFKHMVVYALGSSSQTFDLSHSQSFNYLGHPPLYYQIMKLLGGVTINGNVASYNLSLMRMESFGIGLLGVALLFYIGLTRLPKIPLLHLLFGLLIISPPNLIYGMSGVNNDSLTILSVSICLLGLVRFYEKRFGCMTYLLIAVGITTSLLTKLTAGMIVSIAAICILAYSIVVERQWRNLWNWRFLVSLPVYLPIPAYFATMYMKYHALQPSFAKLAYHEYVHSIWYTPLGQRSEMGVWGFITTYLSNFMNTWFNLAGATTTGRDAAWPFFSLDRIGIVLVLLIPFALFFITIKSTAKMYLQFGMIAVGIAMLMQMKGTYASVMMNGRFGGYSSRYYLCAIGLFALAIMLLICRYLVTRESHDPSQLPQGNGARLDDSTRAGTDITQRLTSSGMMLCSLFCMLLFFDGFIYSVLYQATSITGFTLG</sequence>